<dbReference type="EMBL" id="JAQQWL010000008">
    <property type="protein sequence ID" value="KAK8061913.1"/>
    <property type="molecule type" value="Genomic_DNA"/>
</dbReference>
<gene>
    <name evidence="1" type="ORF">PG994_008279</name>
</gene>
<name>A0ABR1USL6_9PEZI</name>
<keyword evidence="2" id="KW-1185">Reference proteome</keyword>
<accession>A0ABR1USL6</accession>
<comment type="caution">
    <text evidence="1">The sequence shown here is derived from an EMBL/GenBank/DDBJ whole genome shotgun (WGS) entry which is preliminary data.</text>
</comment>
<evidence type="ECO:0000313" key="1">
    <source>
        <dbReference type="EMBL" id="KAK8061913.1"/>
    </source>
</evidence>
<reference evidence="1 2" key="1">
    <citation type="submission" date="2023-01" db="EMBL/GenBank/DDBJ databases">
        <title>Analysis of 21 Apiospora genomes using comparative genomics revels a genus with tremendous synthesis potential of carbohydrate active enzymes and secondary metabolites.</title>
        <authorList>
            <person name="Sorensen T."/>
        </authorList>
    </citation>
    <scope>NUCLEOTIDE SEQUENCE [LARGE SCALE GENOMIC DNA]</scope>
    <source>
        <strain evidence="1 2">CBS 135458</strain>
    </source>
</reference>
<proteinExistence type="predicted"/>
<evidence type="ECO:0000313" key="2">
    <source>
        <dbReference type="Proteomes" id="UP001480595"/>
    </source>
</evidence>
<dbReference type="Proteomes" id="UP001480595">
    <property type="component" value="Unassembled WGS sequence"/>
</dbReference>
<organism evidence="1 2">
    <name type="scientific">Apiospora phragmitis</name>
    <dbReference type="NCBI Taxonomy" id="2905665"/>
    <lineage>
        <taxon>Eukaryota</taxon>
        <taxon>Fungi</taxon>
        <taxon>Dikarya</taxon>
        <taxon>Ascomycota</taxon>
        <taxon>Pezizomycotina</taxon>
        <taxon>Sordariomycetes</taxon>
        <taxon>Xylariomycetidae</taxon>
        <taxon>Amphisphaeriales</taxon>
        <taxon>Apiosporaceae</taxon>
        <taxon>Apiospora</taxon>
    </lineage>
</organism>
<sequence>MRSDPSALRKQVARLRCDDKPLYQPILSLGLRQLLVMIQDVAFDGDQMQPGLHIGSIDIVSTRRQNAESFPAANQNGDYLKSLNSLVDEVGWCLCRPGPKSGHVGGNGRVVGALRHHVSQTVKRDSNVADGENYERDIIV</sequence>
<protein>
    <submittedName>
        <fullName evidence="1">Uncharacterized protein</fullName>
    </submittedName>
</protein>
<dbReference type="RefSeq" id="XP_066715175.1">
    <property type="nucleotide sequence ID" value="XM_066859688.1"/>
</dbReference>
<dbReference type="GeneID" id="92092751"/>